<evidence type="ECO:0000313" key="3">
    <source>
        <dbReference type="Proteomes" id="UP001608902"/>
    </source>
</evidence>
<reference evidence="2 3" key="1">
    <citation type="submission" date="2024-08" db="EMBL/GenBank/DDBJ databases">
        <title>Gnathostoma spinigerum genome.</title>
        <authorList>
            <person name="Gonzalez-Bertolin B."/>
            <person name="Monzon S."/>
            <person name="Zaballos A."/>
            <person name="Jimenez P."/>
            <person name="Dekumyoy P."/>
            <person name="Varona S."/>
            <person name="Cuesta I."/>
            <person name="Sumanam S."/>
            <person name="Adisakwattana P."/>
            <person name="Gasser R.B."/>
            <person name="Hernandez-Gonzalez A."/>
            <person name="Young N.D."/>
            <person name="Perteguer M.J."/>
        </authorList>
    </citation>
    <scope>NUCLEOTIDE SEQUENCE [LARGE SCALE GENOMIC DNA]</scope>
    <source>
        <strain evidence="2">AL3</strain>
        <tissue evidence="2">Liver</tissue>
    </source>
</reference>
<dbReference type="CDD" id="cd09917">
    <property type="entry name" value="F-box_SF"/>
    <property type="match status" value="1"/>
</dbReference>
<dbReference type="PROSITE" id="PS50181">
    <property type="entry name" value="FBOX"/>
    <property type="match status" value="1"/>
</dbReference>
<proteinExistence type="predicted"/>
<sequence length="338" mass="37883">MDVRPDEHAEDKAELHMFRCMVVSGALRGKLPENFLMVFNNLPHEIMLKIWSFLTLNERRRLRLVCKKWKSLWETSANRKLDLVSMKISSCDGEDNKIEIKCWSLARHHYLHQLVTTVSESSLDQLLSLVQLKSANGVDAGLKISVEGKVLPIVLTSVMKQGWTVSGLFLVGDMRQVTEDQFCSFIEAINVGNVLKKFQLMEASINSGFLTDRLISVLGTALVQFIVDISRSASNGVNLCSISNKSLTNLVKSGMTTVLPATPNISSEAVAAALVLTMEASADADTFITCPTEVYIEKSSNLDFLLIRDYLASKSRSKRHQGSDMKLWTVQVYFYIFY</sequence>
<dbReference type="InterPro" id="IPR001810">
    <property type="entry name" value="F-box_dom"/>
</dbReference>
<dbReference type="SMART" id="SM00256">
    <property type="entry name" value="FBOX"/>
    <property type="match status" value="1"/>
</dbReference>
<evidence type="ECO:0000313" key="2">
    <source>
        <dbReference type="EMBL" id="MFH4975019.1"/>
    </source>
</evidence>
<name>A0ABD6ECF5_9BILA</name>
<accession>A0ABD6ECF5</accession>
<feature type="domain" description="F-box" evidence="1">
    <location>
        <begin position="36"/>
        <end position="84"/>
    </location>
</feature>
<dbReference type="Pfam" id="PF12937">
    <property type="entry name" value="F-box-like"/>
    <property type="match status" value="1"/>
</dbReference>
<dbReference type="InterPro" id="IPR036047">
    <property type="entry name" value="F-box-like_dom_sf"/>
</dbReference>
<comment type="caution">
    <text evidence="2">The sequence shown here is derived from an EMBL/GenBank/DDBJ whole genome shotgun (WGS) entry which is preliminary data.</text>
</comment>
<dbReference type="EMBL" id="JBGFUD010000674">
    <property type="protein sequence ID" value="MFH4975019.1"/>
    <property type="molecule type" value="Genomic_DNA"/>
</dbReference>
<dbReference type="Gene3D" id="1.20.1280.50">
    <property type="match status" value="1"/>
</dbReference>
<evidence type="ECO:0000259" key="1">
    <source>
        <dbReference type="PROSITE" id="PS50181"/>
    </source>
</evidence>
<protein>
    <recommendedName>
        <fullName evidence="1">F-box domain-containing protein</fullName>
    </recommendedName>
</protein>
<keyword evidence="3" id="KW-1185">Reference proteome</keyword>
<organism evidence="2 3">
    <name type="scientific">Gnathostoma spinigerum</name>
    <dbReference type="NCBI Taxonomy" id="75299"/>
    <lineage>
        <taxon>Eukaryota</taxon>
        <taxon>Metazoa</taxon>
        <taxon>Ecdysozoa</taxon>
        <taxon>Nematoda</taxon>
        <taxon>Chromadorea</taxon>
        <taxon>Rhabditida</taxon>
        <taxon>Spirurina</taxon>
        <taxon>Gnathostomatomorpha</taxon>
        <taxon>Gnathostomatoidea</taxon>
        <taxon>Gnathostomatidae</taxon>
        <taxon>Gnathostoma</taxon>
    </lineage>
</organism>
<gene>
    <name evidence="2" type="ORF">AB6A40_001728</name>
</gene>
<dbReference type="SUPFAM" id="SSF81383">
    <property type="entry name" value="F-box domain"/>
    <property type="match status" value="1"/>
</dbReference>
<dbReference type="AlphaFoldDB" id="A0ABD6ECF5"/>
<dbReference type="Proteomes" id="UP001608902">
    <property type="component" value="Unassembled WGS sequence"/>
</dbReference>